<keyword evidence="2" id="KW-1185">Reference proteome</keyword>
<dbReference type="InParanoid" id="A0A0N1PKJ7"/>
<proteinExistence type="predicted"/>
<dbReference type="EMBL" id="LADJ01031091">
    <property type="protein sequence ID" value="KPJ21236.1"/>
    <property type="molecule type" value="Genomic_DNA"/>
</dbReference>
<sequence length="66" mass="7596">MEFDLKTACGFIPILDGKEDTVKQLIDAVEMYSEMLSEGDQEDQEFPGSKKIYDMIEDTRIQICDK</sequence>
<accession>A0A0N1PKJ7</accession>
<protein>
    <submittedName>
        <fullName evidence="1">Uncharacterized protein</fullName>
    </submittedName>
</protein>
<reference evidence="1 2" key="1">
    <citation type="journal article" date="2015" name="Nat. Commun.">
        <title>Outbred genome sequencing and CRISPR/Cas9 gene editing in butterflies.</title>
        <authorList>
            <person name="Li X."/>
            <person name="Fan D."/>
            <person name="Zhang W."/>
            <person name="Liu G."/>
            <person name="Zhang L."/>
            <person name="Zhao L."/>
            <person name="Fang X."/>
            <person name="Chen L."/>
            <person name="Dong Y."/>
            <person name="Chen Y."/>
            <person name="Ding Y."/>
            <person name="Zhao R."/>
            <person name="Feng M."/>
            <person name="Zhu Y."/>
            <person name="Feng Y."/>
            <person name="Jiang X."/>
            <person name="Zhu D."/>
            <person name="Xiang H."/>
            <person name="Feng X."/>
            <person name="Li S."/>
            <person name="Wang J."/>
            <person name="Zhang G."/>
            <person name="Kronforst M.R."/>
            <person name="Wang W."/>
        </authorList>
    </citation>
    <scope>NUCLEOTIDE SEQUENCE [LARGE SCALE GENOMIC DNA]</scope>
    <source>
        <strain evidence="1">Ya'a_city_454_Pm</strain>
        <tissue evidence="1">Whole body</tissue>
    </source>
</reference>
<organism evidence="1 2">
    <name type="scientific">Papilio machaon</name>
    <name type="common">Old World swallowtail butterfly</name>
    <dbReference type="NCBI Taxonomy" id="76193"/>
    <lineage>
        <taxon>Eukaryota</taxon>
        <taxon>Metazoa</taxon>
        <taxon>Ecdysozoa</taxon>
        <taxon>Arthropoda</taxon>
        <taxon>Hexapoda</taxon>
        <taxon>Insecta</taxon>
        <taxon>Pterygota</taxon>
        <taxon>Neoptera</taxon>
        <taxon>Endopterygota</taxon>
        <taxon>Lepidoptera</taxon>
        <taxon>Glossata</taxon>
        <taxon>Ditrysia</taxon>
        <taxon>Papilionoidea</taxon>
        <taxon>Papilionidae</taxon>
        <taxon>Papilioninae</taxon>
        <taxon>Papilio</taxon>
    </lineage>
</organism>
<comment type="caution">
    <text evidence="1">The sequence shown here is derived from an EMBL/GenBank/DDBJ whole genome shotgun (WGS) entry which is preliminary data.</text>
</comment>
<dbReference type="Proteomes" id="UP000053240">
    <property type="component" value="Unassembled WGS sequence"/>
</dbReference>
<dbReference type="AlphaFoldDB" id="A0A0N1PKJ7"/>
<evidence type="ECO:0000313" key="2">
    <source>
        <dbReference type="Proteomes" id="UP000053240"/>
    </source>
</evidence>
<gene>
    <name evidence="1" type="ORF">RR48_00945</name>
</gene>
<name>A0A0N1PKJ7_PAPMA</name>
<evidence type="ECO:0000313" key="1">
    <source>
        <dbReference type="EMBL" id="KPJ21236.1"/>
    </source>
</evidence>